<protein>
    <submittedName>
        <fullName evidence="1">Uncharacterized protein</fullName>
    </submittedName>
</protein>
<organism evidence="1 2">
    <name type="scientific">Haematococcus lacustris</name>
    <name type="common">Green alga</name>
    <name type="synonym">Haematococcus pluvialis</name>
    <dbReference type="NCBI Taxonomy" id="44745"/>
    <lineage>
        <taxon>Eukaryota</taxon>
        <taxon>Viridiplantae</taxon>
        <taxon>Chlorophyta</taxon>
        <taxon>core chlorophytes</taxon>
        <taxon>Chlorophyceae</taxon>
        <taxon>CS clade</taxon>
        <taxon>Chlamydomonadales</taxon>
        <taxon>Haematococcaceae</taxon>
        <taxon>Haematococcus</taxon>
    </lineage>
</organism>
<sequence>MIAERRQLEEEAAALCAMQLEEEAAITS</sequence>
<reference evidence="1 2" key="1">
    <citation type="submission" date="2020-02" db="EMBL/GenBank/DDBJ databases">
        <title>Draft genome sequence of Haematococcus lacustris strain NIES-144.</title>
        <authorList>
            <person name="Morimoto D."/>
            <person name="Nakagawa S."/>
            <person name="Yoshida T."/>
            <person name="Sawayama S."/>
        </authorList>
    </citation>
    <scope>NUCLEOTIDE SEQUENCE [LARGE SCALE GENOMIC DNA]</scope>
    <source>
        <strain evidence="1 2">NIES-144</strain>
    </source>
</reference>
<dbReference type="Proteomes" id="UP000485058">
    <property type="component" value="Unassembled WGS sequence"/>
</dbReference>
<evidence type="ECO:0000313" key="1">
    <source>
        <dbReference type="EMBL" id="GFH10784.1"/>
    </source>
</evidence>
<keyword evidence="2" id="KW-1185">Reference proteome</keyword>
<proteinExistence type="predicted"/>
<comment type="caution">
    <text evidence="1">The sequence shown here is derived from an EMBL/GenBank/DDBJ whole genome shotgun (WGS) entry which is preliminary data.</text>
</comment>
<gene>
    <name evidence="1" type="ORF">HaLaN_06162</name>
</gene>
<dbReference type="AlphaFoldDB" id="A0A699YVE5"/>
<evidence type="ECO:0000313" key="2">
    <source>
        <dbReference type="Proteomes" id="UP000485058"/>
    </source>
</evidence>
<feature type="non-terminal residue" evidence="1">
    <location>
        <position position="1"/>
    </location>
</feature>
<dbReference type="EMBL" id="BLLF01000347">
    <property type="protein sequence ID" value="GFH10784.1"/>
    <property type="molecule type" value="Genomic_DNA"/>
</dbReference>
<name>A0A699YVE5_HAELA</name>
<accession>A0A699YVE5</accession>